<dbReference type="AlphaFoldDB" id="A0A6V7TYQ4"/>
<keyword evidence="2" id="KW-0812">Transmembrane</keyword>
<dbReference type="EMBL" id="CAJEWN010000023">
    <property type="protein sequence ID" value="CAD2139472.1"/>
    <property type="molecule type" value="Genomic_DNA"/>
</dbReference>
<protein>
    <submittedName>
        <fullName evidence="3">Uncharacterized protein</fullName>
    </submittedName>
</protein>
<keyword evidence="2" id="KW-0472">Membrane</keyword>
<name>A0A6V7TYQ4_MELEN</name>
<feature type="transmembrane region" description="Helical" evidence="2">
    <location>
        <begin position="16"/>
        <end position="36"/>
    </location>
</feature>
<comment type="caution">
    <text evidence="3">The sequence shown here is derived from an EMBL/GenBank/DDBJ whole genome shotgun (WGS) entry which is preliminary data.</text>
</comment>
<evidence type="ECO:0000313" key="4">
    <source>
        <dbReference type="Proteomes" id="UP000580250"/>
    </source>
</evidence>
<gene>
    <name evidence="3" type="ORF">MENT_LOCUS6154</name>
</gene>
<feature type="compositionally biased region" description="Low complexity" evidence="1">
    <location>
        <begin position="76"/>
        <end position="90"/>
    </location>
</feature>
<accession>A0A6V7TYQ4</accession>
<keyword evidence="2" id="KW-1133">Transmembrane helix</keyword>
<evidence type="ECO:0000256" key="1">
    <source>
        <dbReference type="SAM" id="MobiDB-lite"/>
    </source>
</evidence>
<proteinExistence type="predicted"/>
<organism evidence="3 4">
    <name type="scientific">Meloidogyne enterolobii</name>
    <name type="common">Root-knot nematode worm</name>
    <name type="synonym">Meloidogyne mayaguensis</name>
    <dbReference type="NCBI Taxonomy" id="390850"/>
    <lineage>
        <taxon>Eukaryota</taxon>
        <taxon>Metazoa</taxon>
        <taxon>Ecdysozoa</taxon>
        <taxon>Nematoda</taxon>
        <taxon>Chromadorea</taxon>
        <taxon>Rhabditida</taxon>
        <taxon>Tylenchina</taxon>
        <taxon>Tylenchomorpha</taxon>
        <taxon>Tylenchoidea</taxon>
        <taxon>Meloidogynidae</taxon>
        <taxon>Meloidogyninae</taxon>
        <taxon>Meloidogyne</taxon>
    </lineage>
</organism>
<dbReference type="Proteomes" id="UP000580250">
    <property type="component" value="Unassembled WGS sequence"/>
</dbReference>
<evidence type="ECO:0000313" key="3">
    <source>
        <dbReference type="EMBL" id="CAD2139472.1"/>
    </source>
</evidence>
<reference evidence="3 4" key="1">
    <citation type="submission" date="2020-08" db="EMBL/GenBank/DDBJ databases">
        <authorList>
            <person name="Koutsovoulos G."/>
            <person name="Danchin GJ E."/>
        </authorList>
    </citation>
    <scope>NUCLEOTIDE SEQUENCE [LARGE SCALE GENOMIC DNA]</scope>
</reference>
<evidence type="ECO:0000256" key="2">
    <source>
        <dbReference type="SAM" id="Phobius"/>
    </source>
</evidence>
<feature type="region of interest" description="Disordered" evidence="1">
    <location>
        <begin position="76"/>
        <end position="99"/>
    </location>
</feature>
<dbReference type="OrthoDB" id="2564984at2759"/>
<sequence>MARICPQCRRSLRGQFTFRGLLWGILCFPCGLFCCIRRRRMHCFSCENEVVVSTGSFPVLAHRYKDYRSSLWQFPSSTTSNTTITGNSQSEQRPLLQRQ</sequence>